<comment type="caution">
    <text evidence="2">The sequence shown here is derived from an EMBL/GenBank/DDBJ whole genome shotgun (WGS) entry which is preliminary data.</text>
</comment>
<evidence type="ECO:0000256" key="1">
    <source>
        <dbReference type="SAM" id="Phobius"/>
    </source>
</evidence>
<dbReference type="InterPro" id="IPR010390">
    <property type="entry name" value="ABC-2_transporter-like"/>
</dbReference>
<keyword evidence="1" id="KW-1133">Transmembrane helix</keyword>
<sequence>MNAIALLGCYFSASMRSQMQYPASAMMLMLAQLASTAIEIVSIWALFDRFGAVKGWSFGEIMFFYALIGISFSFADFLTRGFDVFGSDFVRTGAFDRLLLRPRSAALQLVGHDFRISRFGRFFQAAIILAIATSSLHFVWTPQAVLLALWTIAGGIAFFGALFVLQAVMAFWTVESLEAVNALTYGGVYAGQFPIALYARWFRTFLIFIVPLACVAYYPVLAILGRSDPLGAPDWFLPVAPLAGFIFLGLSLLAWRFGVSKYTSTGS</sequence>
<dbReference type="RefSeq" id="WP_215341189.1">
    <property type="nucleotide sequence ID" value="NZ_JAGSGD010000001.1"/>
</dbReference>
<evidence type="ECO:0000313" key="2">
    <source>
        <dbReference type="EMBL" id="MBR7620453.1"/>
    </source>
</evidence>
<feature type="transmembrane region" description="Helical" evidence="1">
    <location>
        <begin position="122"/>
        <end position="140"/>
    </location>
</feature>
<accession>A0A941D5B0</accession>
<dbReference type="PANTHER" id="PTHR36833:SF1">
    <property type="entry name" value="INTEGRAL MEMBRANE TRANSPORT PROTEIN"/>
    <property type="match status" value="1"/>
</dbReference>
<feature type="transmembrane region" description="Helical" evidence="1">
    <location>
        <begin position="59"/>
        <end position="78"/>
    </location>
</feature>
<keyword evidence="1" id="KW-0812">Transmembrane</keyword>
<dbReference type="AlphaFoldDB" id="A0A941D5B0"/>
<keyword evidence="3" id="KW-1185">Reference proteome</keyword>
<protein>
    <submittedName>
        <fullName evidence="2">ABC-2 family transporter protein</fullName>
    </submittedName>
</protein>
<dbReference type="PANTHER" id="PTHR36833">
    <property type="entry name" value="SLR0610 PROTEIN-RELATED"/>
    <property type="match status" value="1"/>
</dbReference>
<proteinExistence type="predicted"/>
<feature type="transmembrane region" description="Helical" evidence="1">
    <location>
        <begin position="205"/>
        <end position="223"/>
    </location>
</feature>
<feature type="transmembrane region" description="Helical" evidence="1">
    <location>
        <begin position="235"/>
        <end position="255"/>
    </location>
</feature>
<dbReference type="EMBL" id="JAGSGD010000001">
    <property type="protein sequence ID" value="MBR7620453.1"/>
    <property type="molecule type" value="Genomic_DNA"/>
</dbReference>
<feature type="transmembrane region" description="Helical" evidence="1">
    <location>
        <begin position="179"/>
        <end position="198"/>
    </location>
</feature>
<keyword evidence="1" id="KW-0472">Membrane</keyword>
<name>A0A941D5B0_9CAUL</name>
<dbReference type="Pfam" id="PF06182">
    <property type="entry name" value="ABC2_membrane_6"/>
    <property type="match status" value="1"/>
</dbReference>
<dbReference type="Proteomes" id="UP000622580">
    <property type="component" value="Unassembled WGS sequence"/>
</dbReference>
<feature type="transmembrane region" description="Helical" evidence="1">
    <location>
        <begin position="147"/>
        <end position="173"/>
    </location>
</feature>
<evidence type="ECO:0000313" key="3">
    <source>
        <dbReference type="Proteomes" id="UP000622580"/>
    </source>
</evidence>
<gene>
    <name evidence="2" type="ORF">JKL49_13755</name>
</gene>
<feature type="transmembrane region" description="Helical" evidence="1">
    <location>
        <begin position="26"/>
        <end position="47"/>
    </location>
</feature>
<reference evidence="2" key="1">
    <citation type="submission" date="2021-04" db="EMBL/GenBank/DDBJ databases">
        <title>Draft genome assembly of strain Phenylobacterium sp. 20VBR1 using MiniION and Illumina platforms.</title>
        <authorList>
            <person name="Thomas F.A."/>
            <person name="Krishnan K.P."/>
            <person name="Sinha R.K."/>
        </authorList>
    </citation>
    <scope>NUCLEOTIDE SEQUENCE</scope>
    <source>
        <strain evidence="2">20VBR1</strain>
    </source>
</reference>
<organism evidence="2 3">
    <name type="scientific">Phenylobacterium glaciei</name>
    <dbReference type="NCBI Taxonomy" id="2803784"/>
    <lineage>
        <taxon>Bacteria</taxon>
        <taxon>Pseudomonadati</taxon>
        <taxon>Pseudomonadota</taxon>
        <taxon>Alphaproteobacteria</taxon>
        <taxon>Caulobacterales</taxon>
        <taxon>Caulobacteraceae</taxon>
        <taxon>Phenylobacterium</taxon>
    </lineage>
</organism>